<feature type="coiled-coil region" evidence="1">
    <location>
        <begin position="84"/>
        <end position="134"/>
    </location>
</feature>
<name>D9WDI2_9ACTN</name>
<dbReference type="InterPro" id="IPR023346">
    <property type="entry name" value="Lysozyme-like_dom_sf"/>
</dbReference>
<keyword evidence="3" id="KW-1185">Reference proteome</keyword>
<keyword evidence="1" id="KW-0175">Coiled coil</keyword>
<dbReference type="Proteomes" id="UP000003963">
    <property type="component" value="Unassembled WGS sequence"/>
</dbReference>
<organism evidence="2 3">
    <name type="scientific">Streptomyces himastatinicus ATCC 53653</name>
    <dbReference type="NCBI Taxonomy" id="457427"/>
    <lineage>
        <taxon>Bacteria</taxon>
        <taxon>Bacillati</taxon>
        <taxon>Actinomycetota</taxon>
        <taxon>Actinomycetes</taxon>
        <taxon>Kitasatosporales</taxon>
        <taxon>Streptomycetaceae</taxon>
        <taxon>Streptomyces</taxon>
        <taxon>Streptomyces violaceusniger group</taxon>
    </lineage>
</organism>
<gene>
    <name evidence="2" type="ORF">SSOG_06903</name>
</gene>
<evidence type="ECO:0000313" key="2">
    <source>
        <dbReference type="EMBL" id="EFL27189.1"/>
    </source>
</evidence>
<dbReference type="HOGENOM" id="CLU_083020_1_0_11"/>
<protein>
    <submittedName>
        <fullName evidence="2">Putative membrane protein</fullName>
    </submittedName>
</protein>
<dbReference type="EMBL" id="GG657754">
    <property type="protein sequence ID" value="EFL27189.1"/>
    <property type="molecule type" value="Genomic_DNA"/>
</dbReference>
<accession>D9WDI2</accession>
<dbReference type="SUPFAM" id="SSF53955">
    <property type="entry name" value="Lysozyme-like"/>
    <property type="match status" value="1"/>
</dbReference>
<dbReference type="AlphaFoldDB" id="D9WDI2"/>
<evidence type="ECO:0000313" key="3">
    <source>
        <dbReference type="Proteomes" id="UP000003963"/>
    </source>
</evidence>
<sequence>MEEVYSAMPLPSVSGYNRLNKKTKYSAAGIAAASAAAVAFALVPGGNADAKTTAKDLPAKPVAFTSQKVDSKAQQEVLLKQAALTSKQAQAEAAQKKAAEAAAAKKAAAEAAAKEAAAAKAAAAKAAKERAAKEAASRAAARAKLAAAKKTYPNNLDGWIRESLDIMKKHNIPGTYNGIYKNVIRESGGNPKAINNWDINAQNGVPSKGLLQVILPTFQTYHVPGTPFDQYDPVANIVAACNYAADRYGSIDNVNGPY</sequence>
<proteinExistence type="predicted"/>
<reference evidence="2 3" key="1">
    <citation type="submission" date="2009-02" db="EMBL/GenBank/DDBJ databases">
        <title>Annotation of Streptomyces hygroscopicus strain ATCC 53653.</title>
        <authorList>
            <consortium name="The Broad Institute Genome Sequencing Platform"/>
            <consortium name="Broad Institute Microbial Sequencing Center"/>
            <person name="Fischbach M."/>
            <person name="Godfrey P."/>
            <person name="Ward D."/>
            <person name="Young S."/>
            <person name="Zeng Q."/>
            <person name="Koehrsen M."/>
            <person name="Alvarado L."/>
            <person name="Berlin A.M."/>
            <person name="Bochicchio J."/>
            <person name="Borenstein D."/>
            <person name="Chapman S.B."/>
            <person name="Chen Z."/>
            <person name="Engels R."/>
            <person name="Freedman E."/>
            <person name="Gellesch M."/>
            <person name="Goldberg J."/>
            <person name="Griggs A."/>
            <person name="Gujja S."/>
            <person name="Heilman E.R."/>
            <person name="Heiman D.I."/>
            <person name="Hepburn T.A."/>
            <person name="Howarth C."/>
            <person name="Jen D."/>
            <person name="Larson L."/>
            <person name="Lewis B."/>
            <person name="Mehta T."/>
            <person name="Park D."/>
            <person name="Pearson M."/>
            <person name="Richards J."/>
            <person name="Roberts A."/>
            <person name="Saif S."/>
            <person name="Shea T.D."/>
            <person name="Shenoy N."/>
            <person name="Sisk P."/>
            <person name="Stolte C."/>
            <person name="Sykes S.N."/>
            <person name="Thomson T."/>
            <person name="Walk T."/>
            <person name="White J."/>
            <person name="Yandava C."/>
            <person name="Straight P."/>
            <person name="Clardy J."/>
            <person name="Hung D."/>
            <person name="Kolter R."/>
            <person name="Mekalanos J."/>
            <person name="Walker S."/>
            <person name="Walsh C.T."/>
            <person name="Wieland-Brown L.C."/>
            <person name="Haas B."/>
            <person name="Nusbaum C."/>
            <person name="Birren B."/>
        </authorList>
    </citation>
    <scope>NUCLEOTIDE SEQUENCE [LARGE SCALE GENOMIC DNA]</scope>
    <source>
        <strain evidence="2 3">ATCC 53653</strain>
    </source>
</reference>
<evidence type="ECO:0000256" key="1">
    <source>
        <dbReference type="SAM" id="Coils"/>
    </source>
</evidence>
<dbReference type="STRING" id="457427.SSOG_06903"/>